<keyword evidence="10" id="KW-0969">Cilium</keyword>
<dbReference type="AlphaFoldDB" id="A0A857C7A2"/>
<evidence type="ECO:0000256" key="3">
    <source>
        <dbReference type="ARBA" id="ARBA00016507"/>
    </source>
</evidence>
<dbReference type="GO" id="GO:0015031">
    <property type="term" value="P:protein transport"/>
    <property type="evidence" value="ECO:0007669"/>
    <property type="project" value="UniProtKB-KW"/>
</dbReference>
<evidence type="ECO:0000313" key="11">
    <source>
        <dbReference type="Proteomes" id="UP000435648"/>
    </source>
</evidence>
<evidence type="ECO:0000256" key="8">
    <source>
        <dbReference type="SAM" id="MobiDB-lite"/>
    </source>
</evidence>
<dbReference type="GO" id="GO:0044781">
    <property type="term" value="P:bacterial-type flagellum organization"/>
    <property type="evidence" value="ECO:0007669"/>
    <property type="project" value="UniProtKB-KW"/>
</dbReference>
<dbReference type="OrthoDB" id="7304298at2"/>
<name>A0A857C7A2_9HYPH</name>
<evidence type="ECO:0000256" key="4">
    <source>
        <dbReference type="ARBA" id="ARBA00022448"/>
    </source>
</evidence>
<evidence type="ECO:0000313" key="10">
    <source>
        <dbReference type="EMBL" id="QGZ34412.1"/>
    </source>
</evidence>
<comment type="function">
    <text evidence="1">Needed for flagellar regrowth and assembly.</text>
</comment>
<evidence type="ECO:0000256" key="2">
    <source>
        <dbReference type="ARBA" id="ARBA00006602"/>
    </source>
</evidence>
<comment type="similarity">
    <text evidence="2">Belongs to the FliH family.</text>
</comment>
<evidence type="ECO:0000259" key="9">
    <source>
        <dbReference type="Pfam" id="PF02108"/>
    </source>
</evidence>
<dbReference type="GO" id="GO:0005829">
    <property type="term" value="C:cytosol"/>
    <property type="evidence" value="ECO:0007669"/>
    <property type="project" value="TreeGrafter"/>
</dbReference>
<dbReference type="Proteomes" id="UP000435648">
    <property type="component" value="Chromosome"/>
</dbReference>
<dbReference type="Pfam" id="PF02108">
    <property type="entry name" value="FliH"/>
    <property type="match status" value="1"/>
</dbReference>
<reference evidence="10 11" key="1">
    <citation type="submission" date="2019-12" db="EMBL/GenBank/DDBJ databases">
        <title>The genome of Stappia indica PHM037.</title>
        <authorList>
            <person name="Kacar D."/>
            <person name="Galan B."/>
            <person name="Canedo L."/>
            <person name="Rodriguez P."/>
            <person name="de la Calle F."/>
            <person name="Garcia J.L."/>
        </authorList>
    </citation>
    <scope>NUCLEOTIDE SEQUENCE [LARGE SCALE GENOMIC DNA]</scope>
    <source>
        <strain evidence="10 11">PHM037</strain>
    </source>
</reference>
<evidence type="ECO:0000256" key="7">
    <source>
        <dbReference type="ARBA" id="ARBA00023225"/>
    </source>
</evidence>
<sequence>MTTRMASAHMKVHRFLFDRNFAAVELPQEEEIEEVVEPVEPTITLAEHKALLAIAEQAAFQRGRVEALGEQQTSEEGRLADEAARLAESVSALIGQLDVEQARHEKDAVALAFLVARRICAHLIAREPLGEIIALISECLGPLRRAPHLVIRVRDSDLAELKPRLDPLVAEKGFDGRLVLLGEPDIAAGDCRIEWADGGIVRDRKAIERQVDQAAKRYFEGRRAGKGHKASLNQETAEERSDG</sequence>
<keyword evidence="6" id="KW-0653">Protein transport</keyword>
<protein>
    <recommendedName>
        <fullName evidence="3">Flagellar assembly protein FliH</fullName>
    </recommendedName>
</protein>
<dbReference type="PANTHER" id="PTHR34982">
    <property type="entry name" value="YOP PROTEINS TRANSLOCATION PROTEIN L"/>
    <property type="match status" value="1"/>
</dbReference>
<gene>
    <name evidence="10" type="ORF">GH266_07760</name>
</gene>
<dbReference type="InterPro" id="IPR018035">
    <property type="entry name" value="Flagellar_FliH/T3SS_HrpE"/>
</dbReference>
<feature type="domain" description="Flagellar assembly protein FliH/Type III secretion system HrpE" evidence="9">
    <location>
        <begin position="82"/>
        <end position="199"/>
    </location>
</feature>
<dbReference type="EMBL" id="CP046908">
    <property type="protein sequence ID" value="QGZ34412.1"/>
    <property type="molecule type" value="Genomic_DNA"/>
</dbReference>
<dbReference type="InterPro" id="IPR051472">
    <property type="entry name" value="T3SS_Stator/FliH"/>
</dbReference>
<accession>A0A857C7A2</accession>
<dbReference type="PANTHER" id="PTHR34982:SF1">
    <property type="entry name" value="FLAGELLAR ASSEMBLY PROTEIN FLIH"/>
    <property type="match status" value="1"/>
</dbReference>
<feature type="region of interest" description="Disordered" evidence="8">
    <location>
        <begin position="219"/>
        <end position="243"/>
    </location>
</feature>
<keyword evidence="10" id="KW-0966">Cell projection</keyword>
<dbReference type="KEGG" id="siw:GH266_07760"/>
<proteinExistence type="inferred from homology"/>
<evidence type="ECO:0000256" key="6">
    <source>
        <dbReference type="ARBA" id="ARBA00022927"/>
    </source>
</evidence>
<organism evidence="10 11">
    <name type="scientific">Stappia indica</name>
    <dbReference type="NCBI Taxonomy" id="538381"/>
    <lineage>
        <taxon>Bacteria</taxon>
        <taxon>Pseudomonadati</taxon>
        <taxon>Pseudomonadota</taxon>
        <taxon>Alphaproteobacteria</taxon>
        <taxon>Hyphomicrobiales</taxon>
        <taxon>Stappiaceae</taxon>
        <taxon>Stappia</taxon>
    </lineage>
</organism>
<keyword evidence="5" id="KW-1005">Bacterial flagellum biogenesis</keyword>
<evidence type="ECO:0000256" key="5">
    <source>
        <dbReference type="ARBA" id="ARBA00022795"/>
    </source>
</evidence>
<evidence type="ECO:0000256" key="1">
    <source>
        <dbReference type="ARBA" id="ARBA00003041"/>
    </source>
</evidence>
<keyword evidence="7" id="KW-1006">Bacterial flagellum protein export</keyword>
<keyword evidence="4" id="KW-0813">Transport</keyword>
<keyword evidence="10" id="KW-0282">Flagellum</keyword>